<dbReference type="OrthoDB" id="4161678at2759"/>
<reference evidence="8" key="1">
    <citation type="submission" date="2015-07" db="EMBL/GenBank/DDBJ databases">
        <authorList>
            <person name="Teixeira M.M."/>
            <person name="Souza R.C."/>
            <person name="Almeida L.G."/>
            <person name="Vicente V.A."/>
            <person name="de Hoog S."/>
            <person name="Bocca A.L."/>
            <person name="de Almeida S.R."/>
            <person name="Vasconcelos A.T."/>
            <person name="Felipe M.S."/>
        </authorList>
    </citation>
    <scope>NUCLEOTIDE SEQUENCE [LARGE SCALE GENOMIC DNA]</scope>
    <source>
        <strain evidence="8">KSF</strain>
    </source>
</reference>
<dbReference type="Proteomes" id="UP000094526">
    <property type="component" value="Unassembled WGS sequence"/>
</dbReference>
<accession>A0A1C1CJU8</accession>
<evidence type="ECO:0000313" key="7">
    <source>
        <dbReference type="EMBL" id="OCT48747.1"/>
    </source>
</evidence>
<keyword evidence="8" id="KW-1185">Reference proteome</keyword>
<comment type="subcellular location">
    <subcellularLocation>
        <location evidence="1">Membrane</location>
        <topology evidence="1">Single-pass membrane protein</topology>
    </subcellularLocation>
</comment>
<keyword evidence="2 6" id="KW-0812">Transmembrane</keyword>
<dbReference type="GO" id="GO:0016020">
    <property type="term" value="C:membrane"/>
    <property type="evidence" value="ECO:0007669"/>
    <property type="project" value="UniProtKB-SubCell"/>
</dbReference>
<dbReference type="PANTHER" id="PTHR15549:SF34">
    <property type="entry name" value="MID2 DOMAIN-CONTAINING PROTEIN"/>
    <property type="match status" value="1"/>
</dbReference>
<feature type="region of interest" description="Disordered" evidence="5">
    <location>
        <begin position="190"/>
        <end position="222"/>
    </location>
</feature>
<dbReference type="AlphaFoldDB" id="A0A1C1CJU8"/>
<keyword evidence="4 6" id="KW-0472">Membrane</keyword>
<evidence type="ECO:0000256" key="4">
    <source>
        <dbReference type="ARBA" id="ARBA00023136"/>
    </source>
</evidence>
<feature type="region of interest" description="Disordered" evidence="5">
    <location>
        <begin position="109"/>
        <end position="153"/>
    </location>
</feature>
<comment type="caution">
    <text evidence="7">The sequence shown here is derived from an EMBL/GenBank/DDBJ whole genome shotgun (WGS) entry which is preliminary data.</text>
</comment>
<feature type="transmembrane region" description="Helical" evidence="6">
    <location>
        <begin position="159"/>
        <end position="183"/>
    </location>
</feature>
<evidence type="ECO:0000256" key="6">
    <source>
        <dbReference type="SAM" id="Phobius"/>
    </source>
</evidence>
<feature type="compositionally biased region" description="Polar residues" evidence="5">
    <location>
        <begin position="280"/>
        <end position="297"/>
    </location>
</feature>
<evidence type="ECO:0000256" key="5">
    <source>
        <dbReference type="SAM" id="MobiDB-lite"/>
    </source>
</evidence>
<name>A0A1C1CJU8_9EURO</name>
<dbReference type="GO" id="GO:0071944">
    <property type="term" value="C:cell periphery"/>
    <property type="evidence" value="ECO:0007669"/>
    <property type="project" value="UniProtKB-ARBA"/>
</dbReference>
<dbReference type="VEuPathDB" id="FungiDB:CLCR_04968"/>
<feature type="region of interest" description="Disordered" evidence="5">
    <location>
        <begin position="246"/>
        <end position="297"/>
    </location>
</feature>
<feature type="compositionally biased region" description="Basic and acidic residues" evidence="5">
    <location>
        <begin position="197"/>
        <end position="219"/>
    </location>
</feature>
<dbReference type="EMBL" id="LGRB01000011">
    <property type="protein sequence ID" value="OCT48747.1"/>
    <property type="molecule type" value="Genomic_DNA"/>
</dbReference>
<keyword evidence="3 6" id="KW-1133">Transmembrane helix</keyword>
<dbReference type="STRING" id="86049.A0A1C1CJU8"/>
<gene>
    <name evidence="7" type="ORF">CLCR_04968</name>
</gene>
<evidence type="ECO:0000256" key="1">
    <source>
        <dbReference type="ARBA" id="ARBA00004167"/>
    </source>
</evidence>
<evidence type="ECO:0000256" key="2">
    <source>
        <dbReference type="ARBA" id="ARBA00022692"/>
    </source>
</evidence>
<dbReference type="VEuPathDB" id="FungiDB:G647_03154"/>
<feature type="compositionally biased region" description="Basic and acidic residues" evidence="5">
    <location>
        <begin position="246"/>
        <end position="263"/>
    </location>
</feature>
<organism evidence="7 8">
    <name type="scientific">Cladophialophora carrionii</name>
    <dbReference type="NCBI Taxonomy" id="86049"/>
    <lineage>
        <taxon>Eukaryota</taxon>
        <taxon>Fungi</taxon>
        <taxon>Dikarya</taxon>
        <taxon>Ascomycota</taxon>
        <taxon>Pezizomycotina</taxon>
        <taxon>Eurotiomycetes</taxon>
        <taxon>Chaetothyriomycetidae</taxon>
        <taxon>Chaetothyriales</taxon>
        <taxon>Herpotrichiellaceae</taxon>
        <taxon>Cladophialophora</taxon>
    </lineage>
</organism>
<dbReference type="InterPro" id="IPR051694">
    <property type="entry name" value="Immunoregulatory_rcpt-like"/>
</dbReference>
<dbReference type="PANTHER" id="PTHR15549">
    <property type="entry name" value="PAIRED IMMUNOGLOBULIN-LIKE TYPE 2 RECEPTOR"/>
    <property type="match status" value="1"/>
</dbReference>
<protein>
    <submittedName>
        <fullName evidence="7">Uncharacterized protein</fullName>
    </submittedName>
</protein>
<proteinExistence type="predicted"/>
<sequence>MRLDGFITSIAVVLQKRQTPVITVPSQCDATCSAFTFSLVHLYQGISTTNSTFPILDFYVKFCEEQGVADPTASVDPGQVSLYTASVGSSYAWCAGYLLVSSSTASNCSTSNPLSSNSTALSTSTTTTATPPAATSLQSDSTSSAAAAPTPGADHSNTAAIAGGVVGGVGGAAAIIIVVWFLLRRRRRKPAAPEDDQAAHEKAQLHADDIKPERKELEGTRASQALLEKRPTDILELPANEQVIDNARRKEMPSNEPAGHEMETTENEIAAWDRTARMADSTTLGSGNTRSEGPSAS</sequence>
<evidence type="ECO:0000256" key="3">
    <source>
        <dbReference type="ARBA" id="ARBA00022989"/>
    </source>
</evidence>
<evidence type="ECO:0000313" key="8">
    <source>
        <dbReference type="Proteomes" id="UP000094526"/>
    </source>
</evidence>